<feature type="region of interest" description="Disordered" evidence="3">
    <location>
        <begin position="278"/>
        <end position="313"/>
    </location>
</feature>
<protein>
    <recommendedName>
        <fullName evidence="4">Peptidase C1A papain C-terminal domain-containing protein</fullName>
    </recommendedName>
</protein>
<proteinExistence type="inferred from homology"/>
<comment type="similarity">
    <text evidence="1">Belongs to the peptidase C1 family.</text>
</comment>
<dbReference type="InterPro" id="IPR039417">
    <property type="entry name" value="Peptidase_C1A_papain-like"/>
</dbReference>
<evidence type="ECO:0000256" key="3">
    <source>
        <dbReference type="SAM" id="MobiDB-lite"/>
    </source>
</evidence>
<dbReference type="InterPro" id="IPR038765">
    <property type="entry name" value="Papain-like_cys_pep_sf"/>
</dbReference>
<dbReference type="AlphaFoldDB" id="A0A7S2G203"/>
<accession>A0A7S2G203</accession>
<dbReference type="EMBL" id="HBGU01016706">
    <property type="protein sequence ID" value="CAD9426218.1"/>
    <property type="molecule type" value="Transcribed_RNA"/>
</dbReference>
<dbReference type="InterPro" id="IPR000169">
    <property type="entry name" value="Pept_cys_AS"/>
</dbReference>
<dbReference type="InterPro" id="IPR025660">
    <property type="entry name" value="Pept_his_AS"/>
</dbReference>
<reference evidence="5" key="1">
    <citation type="submission" date="2021-01" db="EMBL/GenBank/DDBJ databases">
        <authorList>
            <person name="Corre E."/>
            <person name="Pelletier E."/>
            <person name="Niang G."/>
            <person name="Scheremetjew M."/>
            <person name="Finn R."/>
            <person name="Kale V."/>
            <person name="Holt S."/>
            <person name="Cochrane G."/>
            <person name="Meng A."/>
            <person name="Brown T."/>
            <person name="Cohen L."/>
        </authorList>
    </citation>
    <scope>NUCLEOTIDE SEQUENCE</scope>
    <source>
        <strain evidence="5">UTEX LB 985</strain>
    </source>
</reference>
<dbReference type="PROSITE" id="PS00139">
    <property type="entry name" value="THIOL_PROTEASE_CYS"/>
    <property type="match status" value="1"/>
</dbReference>
<sequence>MQAFELNDAIIAKTNAQNLTYTLGHNEFSGYTWDEFKRIHMSELFLNRAPKNVQRVHIKQPGYQLADSVDWVTAGAVTPVKNQGRCGSCWAFSTTGSVEGAMQIASGKLISLSEEDLVQCDHNGDNGCQGGLMDNAFEFIKTSGGIATEAAYPYTSGSGVTGTCSSAKAASKAVTVTGFTDVPKEDEDALKSAVAKQPVSVAIEADKSVFQLYKSGVLDSTSCGKQLDHGVLVVGYGTDSASGKDYWKVKNSWGATWGESGYLRMVRGKDQCGISQSASYPTGAKAVGPAPPSPSPSPTPPSPTPPAGKTHYGDPSVGCLSDEIEITIQGVTGDFCTPKCGFFKPCPSDVPTGVTAQPQCALQDSSSGSKYCALICSPSLPIVNQKAADDQCGTNASCKSVQTGVGLCTYDD</sequence>
<dbReference type="SMART" id="SM00645">
    <property type="entry name" value="Pept_C1"/>
    <property type="match status" value="1"/>
</dbReference>
<evidence type="ECO:0000256" key="1">
    <source>
        <dbReference type="ARBA" id="ARBA00008455"/>
    </source>
</evidence>
<dbReference type="InterPro" id="IPR013128">
    <property type="entry name" value="Peptidase_C1A"/>
</dbReference>
<dbReference type="GO" id="GO:0008234">
    <property type="term" value="F:cysteine-type peptidase activity"/>
    <property type="evidence" value="ECO:0007669"/>
    <property type="project" value="InterPro"/>
</dbReference>
<dbReference type="GO" id="GO:0006508">
    <property type="term" value="P:proteolysis"/>
    <property type="evidence" value="ECO:0007669"/>
    <property type="project" value="InterPro"/>
</dbReference>
<dbReference type="InterPro" id="IPR000668">
    <property type="entry name" value="Peptidase_C1A_C"/>
</dbReference>
<keyword evidence="2" id="KW-1015">Disulfide bond</keyword>
<organism evidence="5">
    <name type="scientific">Haptolina brevifila</name>
    <dbReference type="NCBI Taxonomy" id="156173"/>
    <lineage>
        <taxon>Eukaryota</taxon>
        <taxon>Haptista</taxon>
        <taxon>Haptophyta</taxon>
        <taxon>Prymnesiophyceae</taxon>
        <taxon>Prymnesiales</taxon>
        <taxon>Prymnesiaceae</taxon>
        <taxon>Haptolina</taxon>
    </lineage>
</organism>
<feature type="compositionally biased region" description="Pro residues" evidence="3">
    <location>
        <begin position="289"/>
        <end position="306"/>
    </location>
</feature>
<feature type="domain" description="Peptidase C1A papain C-terminal" evidence="4">
    <location>
        <begin position="65"/>
        <end position="282"/>
    </location>
</feature>
<evidence type="ECO:0000259" key="4">
    <source>
        <dbReference type="SMART" id="SM00645"/>
    </source>
</evidence>
<dbReference type="Gene3D" id="3.90.70.10">
    <property type="entry name" value="Cysteine proteinases"/>
    <property type="match status" value="1"/>
</dbReference>
<dbReference type="CDD" id="cd02248">
    <property type="entry name" value="Peptidase_C1A"/>
    <property type="match status" value="1"/>
</dbReference>
<gene>
    <name evidence="5" type="ORF">CBRE1094_LOCUS9047</name>
</gene>
<dbReference type="PANTHER" id="PTHR12411">
    <property type="entry name" value="CYSTEINE PROTEASE FAMILY C1-RELATED"/>
    <property type="match status" value="1"/>
</dbReference>
<evidence type="ECO:0000313" key="5">
    <source>
        <dbReference type="EMBL" id="CAD9426218.1"/>
    </source>
</evidence>
<dbReference type="FunFam" id="3.90.70.10:FF:000039">
    <property type="entry name" value="Cysteine proteinase 2, putative"/>
    <property type="match status" value="1"/>
</dbReference>
<dbReference type="PROSITE" id="PS00639">
    <property type="entry name" value="THIOL_PROTEASE_HIS"/>
    <property type="match status" value="1"/>
</dbReference>
<dbReference type="PRINTS" id="PR00705">
    <property type="entry name" value="PAPAIN"/>
</dbReference>
<evidence type="ECO:0000256" key="2">
    <source>
        <dbReference type="ARBA" id="ARBA00023157"/>
    </source>
</evidence>
<name>A0A7S2G203_9EUKA</name>
<dbReference type="SUPFAM" id="SSF54001">
    <property type="entry name" value="Cysteine proteinases"/>
    <property type="match status" value="1"/>
</dbReference>
<dbReference type="Pfam" id="PF00112">
    <property type="entry name" value="Peptidase_C1"/>
    <property type="match status" value="1"/>
</dbReference>